<dbReference type="SUPFAM" id="SSF52058">
    <property type="entry name" value="L domain-like"/>
    <property type="match status" value="1"/>
</dbReference>
<dbReference type="InterPro" id="IPR032675">
    <property type="entry name" value="LRR_dom_sf"/>
</dbReference>
<keyword evidence="2" id="KW-0813">Transport</keyword>
<evidence type="ECO:0000256" key="10">
    <source>
        <dbReference type="ARBA" id="ARBA00023136"/>
    </source>
</evidence>
<keyword evidence="3" id="KW-1003">Cell membrane</keyword>
<keyword evidence="4" id="KW-0433">Leucine-rich repeat</keyword>
<dbReference type="GO" id="GO:0005886">
    <property type="term" value="C:plasma membrane"/>
    <property type="evidence" value="ECO:0007669"/>
    <property type="project" value="UniProtKB-SubCell"/>
</dbReference>
<dbReference type="InterPro" id="IPR051432">
    <property type="entry name" value="KCNMA1_auxiliary"/>
</dbReference>
<evidence type="ECO:0000313" key="14">
    <source>
        <dbReference type="WBParaSite" id="ALUE_0000099801-mRNA-1"/>
    </source>
</evidence>
<dbReference type="Pfam" id="PF12799">
    <property type="entry name" value="LRR_4"/>
    <property type="match status" value="1"/>
</dbReference>
<keyword evidence="11" id="KW-1015">Disulfide bond</keyword>
<dbReference type="WBParaSite" id="ALUE_0000099801-mRNA-1">
    <property type="protein sequence ID" value="ALUE_0000099801-mRNA-1"/>
    <property type="gene ID" value="ALUE_0000099801"/>
</dbReference>
<comment type="subcellular location">
    <subcellularLocation>
        <location evidence="1">Cell membrane</location>
        <topology evidence="1">Single-pass membrane protein</topology>
    </subcellularLocation>
</comment>
<evidence type="ECO:0000256" key="5">
    <source>
        <dbReference type="ARBA" id="ARBA00022692"/>
    </source>
</evidence>
<dbReference type="GO" id="GO:0034220">
    <property type="term" value="P:monoatomic ion transmembrane transport"/>
    <property type="evidence" value="ECO:0007669"/>
    <property type="project" value="UniProtKB-KW"/>
</dbReference>
<keyword evidence="10" id="KW-0472">Membrane</keyword>
<keyword evidence="7" id="KW-0677">Repeat</keyword>
<keyword evidence="5" id="KW-0812">Transmembrane</keyword>
<evidence type="ECO:0000256" key="12">
    <source>
        <dbReference type="ARBA" id="ARBA00023303"/>
    </source>
</evidence>
<evidence type="ECO:0000256" key="2">
    <source>
        <dbReference type="ARBA" id="ARBA00022448"/>
    </source>
</evidence>
<dbReference type="InterPro" id="IPR001611">
    <property type="entry name" value="Leu-rich_rpt"/>
</dbReference>
<dbReference type="AlphaFoldDB" id="A0A0M3HHK3"/>
<accession>A0A0M3HHK3</accession>
<evidence type="ECO:0000256" key="9">
    <source>
        <dbReference type="ARBA" id="ARBA00023065"/>
    </source>
</evidence>
<keyword evidence="8" id="KW-1133">Transmembrane helix</keyword>
<keyword evidence="13" id="KW-1185">Reference proteome</keyword>
<keyword evidence="6" id="KW-0732">Signal</keyword>
<evidence type="ECO:0000256" key="8">
    <source>
        <dbReference type="ARBA" id="ARBA00022989"/>
    </source>
</evidence>
<organism evidence="13 14">
    <name type="scientific">Ascaris lumbricoides</name>
    <name type="common">Giant roundworm</name>
    <dbReference type="NCBI Taxonomy" id="6252"/>
    <lineage>
        <taxon>Eukaryota</taxon>
        <taxon>Metazoa</taxon>
        <taxon>Ecdysozoa</taxon>
        <taxon>Nematoda</taxon>
        <taxon>Chromadorea</taxon>
        <taxon>Rhabditida</taxon>
        <taxon>Spirurina</taxon>
        <taxon>Ascaridomorpha</taxon>
        <taxon>Ascaridoidea</taxon>
        <taxon>Ascarididae</taxon>
        <taxon>Ascaris</taxon>
    </lineage>
</organism>
<evidence type="ECO:0000256" key="4">
    <source>
        <dbReference type="ARBA" id="ARBA00022614"/>
    </source>
</evidence>
<sequence length="135" mass="15203">MPSHIEMLDLSSNELMNVSSRWPLSLKWVSLSSNPLLREIPPLSLPNLKYLNLDGCQLSEVKVIGCPHLRSLSLRDTAIEVIDLDAFDAPLLRELDLSGSYRLSSVIGNLPSHMRSFRISDSLVSYLPQGFFSRY</sequence>
<keyword evidence="12" id="KW-0407">Ion channel</keyword>
<reference evidence="14" key="1">
    <citation type="submission" date="2017-02" db="UniProtKB">
        <authorList>
            <consortium name="WormBaseParasite"/>
        </authorList>
    </citation>
    <scope>IDENTIFICATION</scope>
</reference>
<dbReference type="PANTHER" id="PTHR46473:SF10">
    <property type="entry name" value="LD45603P-RELATED"/>
    <property type="match status" value="1"/>
</dbReference>
<dbReference type="PANTHER" id="PTHR46473">
    <property type="entry name" value="GH08155P"/>
    <property type="match status" value="1"/>
</dbReference>
<dbReference type="Gene3D" id="3.80.10.10">
    <property type="entry name" value="Ribonuclease Inhibitor"/>
    <property type="match status" value="1"/>
</dbReference>
<dbReference type="Pfam" id="PF13516">
    <property type="entry name" value="LRR_6"/>
    <property type="match status" value="1"/>
</dbReference>
<evidence type="ECO:0000256" key="6">
    <source>
        <dbReference type="ARBA" id="ARBA00022729"/>
    </source>
</evidence>
<dbReference type="InterPro" id="IPR025875">
    <property type="entry name" value="Leu-rich_rpt_4"/>
</dbReference>
<protein>
    <submittedName>
        <fullName evidence="14">Leucine-rich repeat domain, L domain-containing protein</fullName>
    </submittedName>
</protein>
<dbReference type="Proteomes" id="UP000036681">
    <property type="component" value="Unplaced"/>
</dbReference>
<keyword evidence="9" id="KW-0406">Ion transport</keyword>
<proteinExistence type="predicted"/>
<evidence type="ECO:0000256" key="1">
    <source>
        <dbReference type="ARBA" id="ARBA00004162"/>
    </source>
</evidence>
<evidence type="ECO:0000256" key="7">
    <source>
        <dbReference type="ARBA" id="ARBA00022737"/>
    </source>
</evidence>
<evidence type="ECO:0000256" key="11">
    <source>
        <dbReference type="ARBA" id="ARBA00023157"/>
    </source>
</evidence>
<name>A0A0M3HHK3_ASCLU</name>
<evidence type="ECO:0000313" key="13">
    <source>
        <dbReference type="Proteomes" id="UP000036681"/>
    </source>
</evidence>
<evidence type="ECO:0000256" key="3">
    <source>
        <dbReference type="ARBA" id="ARBA00022475"/>
    </source>
</evidence>